<dbReference type="Gene3D" id="3.30.420.10">
    <property type="entry name" value="Ribonuclease H-like superfamily/Ribonuclease H"/>
    <property type="match status" value="1"/>
</dbReference>
<dbReference type="GO" id="GO:0046872">
    <property type="term" value="F:metal ion binding"/>
    <property type="evidence" value="ECO:0007669"/>
    <property type="project" value="UniProtKB-KW"/>
</dbReference>
<dbReference type="GO" id="GO:0005634">
    <property type="term" value="C:nucleus"/>
    <property type="evidence" value="ECO:0007669"/>
    <property type="project" value="TreeGrafter"/>
</dbReference>
<evidence type="ECO:0000256" key="6">
    <source>
        <dbReference type="ARBA" id="ARBA00022723"/>
    </source>
</evidence>
<dbReference type="GO" id="GO:0031966">
    <property type="term" value="C:mitochondrial membrane"/>
    <property type="evidence" value="ECO:0007669"/>
    <property type="project" value="UniProtKB-SubCell"/>
</dbReference>
<evidence type="ECO:0000256" key="11">
    <source>
        <dbReference type="ARBA" id="ARBA00023136"/>
    </source>
</evidence>
<dbReference type="SMART" id="SM00474">
    <property type="entry name" value="35EXOc"/>
    <property type="match status" value="1"/>
</dbReference>
<evidence type="ECO:0000256" key="1">
    <source>
        <dbReference type="ARBA" id="ARBA00001936"/>
    </source>
</evidence>
<name>B4M5C8_DROVI</name>
<evidence type="ECO:0000256" key="8">
    <source>
        <dbReference type="ARBA" id="ARBA00022839"/>
    </source>
</evidence>
<dbReference type="InParanoid" id="B4M5C8"/>
<evidence type="ECO:0000256" key="2">
    <source>
        <dbReference type="ARBA" id="ARBA00001946"/>
    </source>
</evidence>
<dbReference type="PANTHER" id="PTHR13620">
    <property type="entry name" value="3-5 EXONUCLEASE"/>
    <property type="match status" value="1"/>
</dbReference>
<evidence type="ECO:0000256" key="9">
    <source>
        <dbReference type="ARBA" id="ARBA00022989"/>
    </source>
</evidence>
<dbReference type="Proteomes" id="UP000008792">
    <property type="component" value="Unassembled WGS sequence"/>
</dbReference>
<evidence type="ECO:0000256" key="7">
    <source>
        <dbReference type="ARBA" id="ARBA00022801"/>
    </source>
</evidence>
<feature type="domain" description="3'-5' exonuclease" evidence="16">
    <location>
        <begin position="97"/>
        <end position="272"/>
    </location>
</feature>
<dbReference type="SUPFAM" id="SSF53098">
    <property type="entry name" value="Ribonuclease H-like"/>
    <property type="match status" value="1"/>
</dbReference>
<dbReference type="EMBL" id="CH940652">
    <property type="protein sequence ID" value="EDW59839.2"/>
    <property type="molecule type" value="Genomic_DNA"/>
</dbReference>
<comment type="subcellular location">
    <subcellularLocation>
        <location evidence="3">Mitochondrion membrane</location>
    </subcellularLocation>
</comment>
<dbReference type="FunCoup" id="B4M5C8">
    <property type="interactions" value="973"/>
</dbReference>
<dbReference type="InterPro" id="IPR002562">
    <property type="entry name" value="3'-5'_exonuclease_dom"/>
</dbReference>
<evidence type="ECO:0000313" key="18">
    <source>
        <dbReference type="Proteomes" id="UP000008792"/>
    </source>
</evidence>
<dbReference type="Pfam" id="PF01612">
    <property type="entry name" value="DNA_pol_A_exo1"/>
    <property type="match status" value="1"/>
</dbReference>
<evidence type="ECO:0000313" key="17">
    <source>
        <dbReference type="EMBL" id="EDW59839.2"/>
    </source>
</evidence>
<sequence length="640" mass="72695">MNCDSISNFCLAASRVGCINILYRTIGAVVYCNFDIFCNFINTFRLRLAMNNQTANNTKRWALLAASLGLVFVLVRQRQSIWKILCRSPLQLQHKRIEVITSVNESQRILNELKSHCESFKVLGFDCEWITVGGTRRPVALLQLSSYKGLCALFRLCCMKQIPKDLRELLEDDSVIKVGVAPQDDAMKLSHDFGVGVASTLDLRYMAIMSGHPAEGLGKLSQTHLNYVLDKNWRLACSNWEAPQLEAAQLNYAANDALAAVAIFQKLSRDLEPRTFWDWRPPKFEQLRPKIEPFLDVDFTKGFAAGLSKSQTETDSPSSPLTGKAKHKRNKKPQQQQQQQQVRSLGTLSKAFYDNCVLEAPDGELLCTIDRRKASWYLNQKLGTQISEKPFTVRLNFEPAGRAVGDVGRYYQTPKENQCVVCGRRDAYLRKNVVPREYRKHFPVVMKSHTSHDILLLCPSCHQLSNISDNKIRNKLAATCEAPFGHGEGVSKYHDDQQLRNVKCAGKALLLQSDRMPIQKVAQLQKTILDYYTDTTEITPELLQKAADLECRVPNESYCQHGKKVVQMYRDKFGGLVELERLWREHFLHTMQPKFLPELWNVNHNADRLEVRASEGRIDNEDLVVAGLESATSINNVARS</sequence>
<keyword evidence="9 15" id="KW-1133">Transmembrane helix</keyword>
<evidence type="ECO:0000259" key="16">
    <source>
        <dbReference type="SMART" id="SM00474"/>
    </source>
</evidence>
<keyword evidence="4 15" id="KW-0812">Transmembrane</keyword>
<keyword evidence="5" id="KW-0540">Nuclease</keyword>
<comment type="cofactor">
    <cofactor evidence="1">
        <name>Mn(2+)</name>
        <dbReference type="ChEBI" id="CHEBI:29035"/>
    </cofactor>
</comment>
<keyword evidence="7" id="KW-0378">Hydrolase</keyword>
<dbReference type="InterPro" id="IPR036397">
    <property type="entry name" value="RNaseH_sf"/>
</dbReference>
<keyword evidence="18" id="KW-1185">Reference proteome</keyword>
<reference evidence="17 18" key="1">
    <citation type="journal article" date="2007" name="Nature">
        <title>Evolution of genes and genomes on the Drosophila phylogeny.</title>
        <authorList>
            <consortium name="Drosophila 12 Genomes Consortium"/>
            <person name="Clark A.G."/>
            <person name="Eisen M.B."/>
            <person name="Smith D.R."/>
            <person name="Bergman C.M."/>
            <person name="Oliver B."/>
            <person name="Markow T.A."/>
            <person name="Kaufman T.C."/>
            <person name="Kellis M."/>
            <person name="Gelbart W."/>
            <person name="Iyer V.N."/>
            <person name="Pollard D.A."/>
            <person name="Sackton T.B."/>
            <person name="Larracuente A.M."/>
            <person name="Singh N.D."/>
            <person name="Abad J.P."/>
            <person name="Abt D.N."/>
            <person name="Adryan B."/>
            <person name="Aguade M."/>
            <person name="Akashi H."/>
            <person name="Anderson W.W."/>
            <person name="Aquadro C.F."/>
            <person name="Ardell D.H."/>
            <person name="Arguello R."/>
            <person name="Artieri C.G."/>
            <person name="Barbash D.A."/>
            <person name="Barker D."/>
            <person name="Barsanti P."/>
            <person name="Batterham P."/>
            <person name="Batzoglou S."/>
            <person name="Begun D."/>
            <person name="Bhutkar A."/>
            <person name="Blanco E."/>
            <person name="Bosak S.A."/>
            <person name="Bradley R.K."/>
            <person name="Brand A.D."/>
            <person name="Brent M.R."/>
            <person name="Brooks A.N."/>
            <person name="Brown R.H."/>
            <person name="Butlin R.K."/>
            <person name="Caggese C."/>
            <person name="Calvi B.R."/>
            <person name="Bernardo de Carvalho A."/>
            <person name="Caspi A."/>
            <person name="Castrezana S."/>
            <person name="Celniker S.E."/>
            <person name="Chang J.L."/>
            <person name="Chapple C."/>
            <person name="Chatterji S."/>
            <person name="Chinwalla A."/>
            <person name="Civetta A."/>
            <person name="Clifton S.W."/>
            <person name="Comeron J.M."/>
            <person name="Costello J.C."/>
            <person name="Coyne J.A."/>
            <person name="Daub J."/>
            <person name="David R.G."/>
            <person name="Delcher A.L."/>
            <person name="Delehaunty K."/>
            <person name="Do C.B."/>
            <person name="Ebling H."/>
            <person name="Edwards K."/>
            <person name="Eickbush T."/>
            <person name="Evans J.D."/>
            <person name="Filipski A."/>
            <person name="Findeiss S."/>
            <person name="Freyhult E."/>
            <person name="Fulton L."/>
            <person name="Fulton R."/>
            <person name="Garcia A.C."/>
            <person name="Gardiner A."/>
            <person name="Garfield D.A."/>
            <person name="Garvin B.E."/>
            <person name="Gibson G."/>
            <person name="Gilbert D."/>
            <person name="Gnerre S."/>
            <person name="Godfrey J."/>
            <person name="Good R."/>
            <person name="Gotea V."/>
            <person name="Gravely B."/>
            <person name="Greenberg A.J."/>
            <person name="Griffiths-Jones S."/>
            <person name="Gross S."/>
            <person name="Guigo R."/>
            <person name="Gustafson E.A."/>
            <person name="Haerty W."/>
            <person name="Hahn M.W."/>
            <person name="Halligan D.L."/>
            <person name="Halpern A.L."/>
            <person name="Halter G.M."/>
            <person name="Han M.V."/>
            <person name="Heger A."/>
            <person name="Hillier L."/>
            <person name="Hinrichs A.S."/>
            <person name="Holmes I."/>
            <person name="Hoskins R.A."/>
            <person name="Hubisz M.J."/>
            <person name="Hultmark D."/>
            <person name="Huntley M.A."/>
            <person name="Jaffe D.B."/>
            <person name="Jagadeeshan S."/>
            <person name="Jeck W.R."/>
            <person name="Johnson J."/>
            <person name="Jones C.D."/>
            <person name="Jordan W.C."/>
            <person name="Karpen G.H."/>
            <person name="Kataoka E."/>
            <person name="Keightley P.D."/>
            <person name="Kheradpour P."/>
            <person name="Kirkness E.F."/>
            <person name="Koerich L.B."/>
            <person name="Kristiansen K."/>
            <person name="Kudrna D."/>
            <person name="Kulathinal R.J."/>
            <person name="Kumar S."/>
            <person name="Kwok R."/>
            <person name="Lander E."/>
            <person name="Langley C.H."/>
            <person name="Lapoint R."/>
            <person name="Lazzaro B.P."/>
            <person name="Lee S.J."/>
            <person name="Levesque L."/>
            <person name="Li R."/>
            <person name="Lin C.F."/>
            <person name="Lin M.F."/>
            <person name="Lindblad-Toh K."/>
            <person name="Llopart A."/>
            <person name="Long M."/>
            <person name="Low L."/>
            <person name="Lozovsky E."/>
            <person name="Lu J."/>
            <person name="Luo M."/>
            <person name="Machado C.A."/>
            <person name="Makalowski W."/>
            <person name="Marzo M."/>
            <person name="Matsuda M."/>
            <person name="Matzkin L."/>
            <person name="McAllister B."/>
            <person name="McBride C.S."/>
            <person name="McKernan B."/>
            <person name="McKernan K."/>
            <person name="Mendez-Lago M."/>
            <person name="Minx P."/>
            <person name="Mollenhauer M.U."/>
            <person name="Montooth K."/>
            <person name="Mount S.M."/>
            <person name="Mu X."/>
            <person name="Myers E."/>
            <person name="Negre B."/>
            <person name="Newfeld S."/>
            <person name="Nielsen R."/>
            <person name="Noor M.A."/>
            <person name="O'Grady P."/>
            <person name="Pachter L."/>
            <person name="Papaceit M."/>
            <person name="Parisi M.J."/>
            <person name="Parisi M."/>
            <person name="Parts L."/>
            <person name="Pedersen J.S."/>
            <person name="Pesole G."/>
            <person name="Phillippy A.M."/>
            <person name="Ponting C.P."/>
            <person name="Pop M."/>
            <person name="Porcelli D."/>
            <person name="Powell J.R."/>
            <person name="Prohaska S."/>
            <person name="Pruitt K."/>
            <person name="Puig M."/>
            <person name="Quesneville H."/>
            <person name="Ram K.R."/>
            <person name="Rand D."/>
            <person name="Rasmussen M.D."/>
            <person name="Reed L.K."/>
            <person name="Reenan R."/>
            <person name="Reily A."/>
            <person name="Remington K.A."/>
            <person name="Rieger T.T."/>
            <person name="Ritchie M.G."/>
            <person name="Robin C."/>
            <person name="Rogers Y.H."/>
            <person name="Rohde C."/>
            <person name="Rozas J."/>
            <person name="Rubenfield M.J."/>
            <person name="Ruiz A."/>
            <person name="Russo S."/>
            <person name="Salzberg S.L."/>
            <person name="Sanchez-Gracia A."/>
            <person name="Saranga D.J."/>
            <person name="Sato H."/>
            <person name="Schaeffer S.W."/>
            <person name="Schatz M.C."/>
            <person name="Schlenke T."/>
            <person name="Schwartz R."/>
            <person name="Segarra C."/>
            <person name="Singh R.S."/>
            <person name="Sirot L."/>
            <person name="Sirota M."/>
            <person name="Sisneros N.B."/>
            <person name="Smith C.D."/>
            <person name="Smith T.F."/>
            <person name="Spieth J."/>
            <person name="Stage D.E."/>
            <person name="Stark A."/>
            <person name="Stephan W."/>
            <person name="Strausberg R.L."/>
            <person name="Strempel S."/>
            <person name="Sturgill D."/>
            <person name="Sutton G."/>
            <person name="Sutton G.G."/>
            <person name="Tao W."/>
            <person name="Teichmann S."/>
            <person name="Tobari Y.N."/>
            <person name="Tomimura Y."/>
            <person name="Tsolas J.M."/>
            <person name="Valente V.L."/>
            <person name="Venter E."/>
            <person name="Venter J.C."/>
            <person name="Vicario S."/>
            <person name="Vieira F.G."/>
            <person name="Vilella A.J."/>
            <person name="Villasante A."/>
            <person name="Walenz B."/>
            <person name="Wang J."/>
            <person name="Wasserman M."/>
            <person name="Watts T."/>
            <person name="Wilson D."/>
            <person name="Wilson R.K."/>
            <person name="Wing R.A."/>
            <person name="Wolfner M.F."/>
            <person name="Wong A."/>
            <person name="Wong G.K."/>
            <person name="Wu C.I."/>
            <person name="Wu G."/>
            <person name="Yamamoto D."/>
            <person name="Yang H.P."/>
            <person name="Yang S.P."/>
            <person name="Yorke J.A."/>
            <person name="Yoshida K."/>
            <person name="Zdobnov E."/>
            <person name="Zhang P."/>
            <person name="Zhang Y."/>
            <person name="Zimin A.V."/>
            <person name="Baldwin J."/>
            <person name="Abdouelleil A."/>
            <person name="Abdulkadir J."/>
            <person name="Abebe A."/>
            <person name="Abera B."/>
            <person name="Abreu J."/>
            <person name="Acer S.C."/>
            <person name="Aftuck L."/>
            <person name="Alexander A."/>
            <person name="An P."/>
            <person name="Anderson E."/>
            <person name="Anderson S."/>
            <person name="Arachi H."/>
            <person name="Azer M."/>
            <person name="Bachantsang P."/>
            <person name="Barry A."/>
            <person name="Bayul T."/>
            <person name="Berlin A."/>
            <person name="Bessette D."/>
            <person name="Bloom T."/>
            <person name="Blye J."/>
            <person name="Boguslavskiy L."/>
            <person name="Bonnet C."/>
            <person name="Boukhgalter B."/>
            <person name="Bourzgui I."/>
            <person name="Brown A."/>
            <person name="Cahill P."/>
            <person name="Channer S."/>
            <person name="Cheshatsang Y."/>
            <person name="Chuda L."/>
            <person name="Citroen M."/>
            <person name="Collymore A."/>
            <person name="Cooke P."/>
            <person name="Costello M."/>
            <person name="D'Aco K."/>
            <person name="Daza R."/>
            <person name="De Haan G."/>
            <person name="DeGray S."/>
            <person name="DeMaso C."/>
            <person name="Dhargay N."/>
            <person name="Dooley K."/>
            <person name="Dooley E."/>
            <person name="Doricent M."/>
            <person name="Dorje P."/>
            <person name="Dorjee K."/>
            <person name="Dupes A."/>
            <person name="Elong R."/>
            <person name="Falk J."/>
            <person name="Farina A."/>
            <person name="Faro S."/>
            <person name="Ferguson D."/>
            <person name="Fisher S."/>
            <person name="Foley C.D."/>
            <person name="Franke A."/>
            <person name="Friedrich D."/>
            <person name="Gadbois L."/>
            <person name="Gearin G."/>
            <person name="Gearin C.R."/>
            <person name="Giannoukos G."/>
            <person name="Goode T."/>
            <person name="Graham J."/>
            <person name="Grandbois E."/>
            <person name="Grewal S."/>
            <person name="Gyaltsen K."/>
            <person name="Hafez N."/>
            <person name="Hagos B."/>
            <person name="Hall J."/>
            <person name="Henson C."/>
            <person name="Hollinger A."/>
            <person name="Honan T."/>
            <person name="Huard M.D."/>
            <person name="Hughes L."/>
            <person name="Hurhula B."/>
            <person name="Husby M.E."/>
            <person name="Kamat A."/>
            <person name="Kanga B."/>
            <person name="Kashin S."/>
            <person name="Khazanovich D."/>
            <person name="Kisner P."/>
            <person name="Lance K."/>
            <person name="Lara M."/>
            <person name="Lee W."/>
            <person name="Lennon N."/>
            <person name="Letendre F."/>
            <person name="LeVine R."/>
            <person name="Lipovsky A."/>
            <person name="Liu X."/>
            <person name="Liu J."/>
            <person name="Liu S."/>
            <person name="Lokyitsang T."/>
            <person name="Lokyitsang Y."/>
            <person name="Lubonja R."/>
            <person name="Lui A."/>
            <person name="MacDonald P."/>
            <person name="Magnisalis V."/>
            <person name="Maru K."/>
            <person name="Matthews C."/>
            <person name="McCusker W."/>
            <person name="McDonough S."/>
            <person name="Mehta T."/>
            <person name="Meldrim J."/>
            <person name="Meneus L."/>
            <person name="Mihai O."/>
            <person name="Mihalev A."/>
            <person name="Mihova T."/>
            <person name="Mittelman R."/>
            <person name="Mlenga V."/>
            <person name="Montmayeur A."/>
            <person name="Mulrain L."/>
            <person name="Navidi A."/>
            <person name="Naylor J."/>
            <person name="Negash T."/>
            <person name="Nguyen T."/>
            <person name="Nguyen N."/>
            <person name="Nicol R."/>
            <person name="Norbu C."/>
            <person name="Norbu N."/>
            <person name="Novod N."/>
            <person name="O'Neill B."/>
            <person name="Osman S."/>
            <person name="Markiewicz E."/>
            <person name="Oyono O.L."/>
            <person name="Patti C."/>
            <person name="Phunkhang P."/>
            <person name="Pierre F."/>
            <person name="Priest M."/>
            <person name="Raghuraman S."/>
            <person name="Rege F."/>
            <person name="Reyes R."/>
            <person name="Rise C."/>
            <person name="Rogov P."/>
            <person name="Ross K."/>
            <person name="Ryan E."/>
            <person name="Settipalli S."/>
            <person name="Shea T."/>
            <person name="Sherpa N."/>
            <person name="Shi L."/>
            <person name="Shih D."/>
            <person name="Sparrow T."/>
            <person name="Spaulding J."/>
            <person name="Stalker J."/>
            <person name="Stange-Thomann N."/>
            <person name="Stavropoulos S."/>
            <person name="Stone C."/>
            <person name="Strader C."/>
            <person name="Tesfaye S."/>
            <person name="Thomson T."/>
            <person name="Thoulutsang Y."/>
            <person name="Thoulutsang D."/>
            <person name="Topham K."/>
            <person name="Topping I."/>
            <person name="Tsamla T."/>
            <person name="Vassiliev H."/>
            <person name="Vo A."/>
            <person name="Wangchuk T."/>
            <person name="Wangdi T."/>
            <person name="Weiand M."/>
            <person name="Wilkinson J."/>
            <person name="Wilson A."/>
            <person name="Yadav S."/>
            <person name="Young G."/>
            <person name="Yu Q."/>
            <person name="Zembek L."/>
            <person name="Zhong D."/>
            <person name="Zimmer A."/>
            <person name="Zwirko Z."/>
            <person name="Jaffe D.B."/>
            <person name="Alvarez P."/>
            <person name="Brockman W."/>
            <person name="Butler J."/>
            <person name="Chin C."/>
            <person name="Gnerre S."/>
            <person name="Grabherr M."/>
            <person name="Kleber M."/>
            <person name="Mauceli E."/>
            <person name="MacCallum I."/>
        </authorList>
    </citation>
    <scope>NUCLEOTIDE SEQUENCE [LARGE SCALE GENOMIC DNA]</scope>
    <source>
        <strain evidence="18">Tucson 15010-1051.87</strain>
    </source>
</reference>
<dbReference type="FunFam" id="3.30.420.10:FF:000041">
    <property type="entry name" value="Exonuclease 3'-5' domain containing 2"/>
    <property type="match status" value="1"/>
</dbReference>
<dbReference type="InterPro" id="IPR012337">
    <property type="entry name" value="RNaseH-like_sf"/>
</dbReference>
<comment type="cofactor">
    <cofactor evidence="2">
        <name>Mg(2+)</name>
        <dbReference type="ChEBI" id="CHEBI:18420"/>
    </cofactor>
</comment>
<evidence type="ECO:0000256" key="14">
    <source>
        <dbReference type="SAM" id="MobiDB-lite"/>
    </source>
</evidence>
<dbReference type="GO" id="GO:0003676">
    <property type="term" value="F:nucleic acid binding"/>
    <property type="evidence" value="ECO:0007669"/>
    <property type="project" value="InterPro"/>
</dbReference>
<comment type="similarity">
    <text evidence="12">Belongs to the EXD2 family.</text>
</comment>
<dbReference type="STRING" id="7244.B4M5C8"/>
<keyword evidence="6" id="KW-0479">Metal-binding</keyword>
<dbReference type="SMR" id="B4M5C8"/>
<keyword evidence="10" id="KW-0496">Mitochondrion</keyword>
<feature type="region of interest" description="Disordered" evidence="14">
    <location>
        <begin position="308"/>
        <end position="341"/>
    </location>
</feature>
<dbReference type="InterPro" id="IPR051132">
    <property type="entry name" value="3-5_Exonuclease_domain"/>
</dbReference>
<evidence type="ECO:0000256" key="15">
    <source>
        <dbReference type="SAM" id="Phobius"/>
    </source>
</evidence>
<evidence type="ECO:0000256" key="10">
    <source>
        <dbReference type="ARBA" id="ARBA00023128"/>
    </source>
</evidence>
<proteinExistence type="inferred from homology"/>
<evidence type="ECO:0000256" key="12">
    <source>
        <dbReference type="ARBA" id="ARBA00061005"/>
    </source>
</evidence>
<feature type="compositionally biased region" description="Polar residues" evidence="14">
    <location>
        <begin position="308"/>
        <end position="321"/>
    </location>
</feature>
<protein>
    <recommendedName>
        <fullName evidence="13">Exonuclease 3'-5' domain-containing protein 2</fullName>
    </recommendedName>
</protein>
<dbReference type="eggNOG" id="KOG4373">
    <property type="taxonomic scope" value="Eukaryota"/>
</dbReference>
<dbReference type="GO" id="GO:0000175">
    <property type="term" value="F:3'-5'-RNA exonuclease activity"/>
    <property type="evidence" value="ECO:0007669"/>
    <property type="project" value="UniProtKB-ARBA"/>
</dbReference>
<evidence type="ECO:0000256" key="5">
    <source>
        <dbReference type="ARBA" id="ARBA00022722"/>
    </source>
</evidence>
<accession>B4M5C8</accession>
<organism evidence="17 18">
    <name type="scientific">Drosophila virilis</name>
    <name type="common">Fruit fly</name>
    <dbReference type="NCBI Taxonomy" id="7244"/>
    <lineage>
        <taxon>Eukaryota</taxon>
        <taxon>Metazoa</taxon>
        <taxon>Ecdysozoa</taxon>
        <taxon>Arthropoda</taxon>
        <taxon>Hexapoda</taxon>
        <taxon>Insecta</taxon>
        <taxon>Pterygota</taxon>
        <taxon>Neoptera</taxon>
        <taxon>Endopterygota</taxon>
        <taxon>Diptera</taxon>
        <taxon>Brachycera</taxon>
        <taxon>Muscomorpha</taxon>
        <taxon>Ephydroidea</taxon>
        <taxon>Drosophilidae</taxon>
        <taxon>Drosophila</taxon>
    </lineage>
</organism>
<keyword evidence="8" id="KW-0269">Exonuclease</keyword>
<evidence type="ECO:0000256" key="4">
    <source>
        <dbReference type="ARBA" id="ARBA00022692"/>
    </source>
</evidence>
<dbReference type="HOGENOM" id="CLU_019718_0_0_1"/>
<gene>
    <name evidence="17" type="primary">Dvir\GJ10057</name>
    <name evidence="17" type="ORF">Dvir_GJ10057</name>
</gene>
<dbReference type="OrthoDB" id="1920326at2759"/>
<dbReference type="AlphaFoldDB" id="B4M5C8"/>
<dbReference type="PANTHER" id="PTHR13620:SF104">
    <property type="entry name" value="EXONUCLEASE 3'-5' DOMAIN-CONTAINING PROTEIN 2"/>
    <property type="match status" value="1"/>
</dbReference>
<feature type="transmembrane region" description="Helical" evidence="15">
    <location>
        <begin position="21"/>
        <end position="41"/>
    </location>
</feature>
<evidence type="ECO:0000256" key="3">
    <source>
        <dbReference type="ARBA" id="ARBA00004325"/>
    </source>
</evidence>
<dbReference type="KEGG" id="dvi:6632285"/>
<dbReference type="CDD" id="cd06141">
    <property type="entry name" value="WRN_exo"/>
    <property type="match status" value="1"/>
</dbReference>
<dbReference type="GO" id="GO:0006310">
    <property type="term" value="P:DNA recombination"/>
    <property type="evidence" value="ECO:0007669"/>
    <property type="project" value="UniProtKB-ARBA"/>
</dbReference>
<evidence type="ECO:0000256" key="13">
    <source>
        <dbReference type="ARBA" id="ARBA00069878"/>
    </source>
</evidence>
<keyword evidence="11 15" id="KW-0472">Membrane</keyword>